<keyword evidence="2" id="KW-0378">Hydrolase</keyword>
<evidence type="ECO:0000313" key="3">
    <source>
        <dbReference type="Proteomes" id="UP000002613"/>
    </source>
</evidence>
<dbReference type="InterPro" id="IPR041492">
    <property type="entry name" value="HAD_2"/>
</dbReference>
<reference evidence="3" key="1">
    <citation type="submission" date="2010-02" db="EMBL/GenBank/DDBJ databases">
        <title>Complete sequence of Ferroglobus placidus DSM 10642.</title>
        <authorList>
            <consortium name="US DOE Joint Genome Institute"/>
            <person name="Lucas S."/>
            <person name="Copeland A."/>
            <person name="Lapidus A."/>
            <person name="Cheng J.-F."/>
            <person name="Bruce D."/>
            <person name="Goodwin L."/>
            <person name="Pitluck S."/>
            <person name="Saunders E."/>
            <person name="Brettin T."/>
            <person name="Detter J.C."/>
            <person name="Han C."/>
            <person name="Tapia R."/>
            <person name="Larimer F."/>
            <person name="Land M."/>
            <person name="Hauser L."/>
            <person name="Kyrpides N."/>
            <person name="Ivanova N."/>
            <person name="Holmes D."/>
            <person name="Lovley D."/>
            <person name="Kyrpides N."/>
            <person name="Anderson I.J."/>
            <person name="Woyke T."/>
        </authorList>
    </citation>
    <scope>NUCLEOTIDE SEQUENCE [LARGE SCALE GENOMIC DNA]</scope>
    <source>
        <strain evidence="3">DSM 10642 / AEDII12DO</strain>
    </source>
</reference>
<dbReference type="eggNOG" id="arCOG02295">
    <property type="taxonomic scope" value="Archaea"/>
</dbReference>
<dbReference type="InterPro" id="IPR023214">
    <property type="entry name" value="HAD_sf"/>
</dbReference>
<dbReference type="Pfam" id="PF13419">
    <property type="entry name" value="HAD_2"/>
    <property type="match status" value="1"/>
</dbReference>
<dbReference type="InterPro" id="IPR006439">
    <property type="entry name" value="HAD-SF_hydro_IA"/>
</dbReference>
<dbReference type="Gene3D" id="3.40.50.1000">
    <property type="entry name" value="HAD superfamily/HAD-like"/>
    <property type="match status" value="1"/>
</dbReference>
<dbReference type="OrthoDB" id="31226at2157"/>
<dbReference type="AlphaFoldDB" id="D3S2W6"/>
<dbReference type="SFLD" id="SFLDS00003">
    <property type="entry name" value="Haloacid_Dehalogenase"/>
    <property type="match status" value="1"/>
</dbReference>
<accession>D3S2W6</accession>
<dbReference type="HOGENOM" id="CLU_1178098_0_0_2"/>
<organism evidence="2 3">
    <name type="scientific">Ferroglobus placidus (strain DSM 10642 / AEDII12DO)</name>
    <dbReference type="NCBI Taxonomy" id="589924"/>
    <lineage>
        <taxon>Archaea</taxon>
        <taxon>Methanobacteriati</taxon>
        <taxon>Methanobacteriota</taxon>
        <taxon>Archaeoglobi</taxon>
        <taxon>Archaeoglobales</taxon>
        <taxon>Archaeoglobaceae</taxon>
        <taxon>Ferroglobus</taxon>
    </lineage>
</organism>
<dbReference type="PRINTS" id="PR00413">
    <property type="entry name" value="HADHALOGNASE"/>
</dbReference>
<comment type="similarity">
    <text evidence="1">Belongs to the HAD-like hydrolase superfamily.</text>
</comment>
<dbReference type="Proteomes" id="UP000002613">
    <property type="component" value="Chromosome"/>
</dbReference>
<dbReference type="KEGG" id="fpl:Ferp_0423"/>
<dbReference type="PaxDb" id="589924-Ferp_0423"/>
<protein>
    <submittedName>
        <fullName evidence="2">Haloacid dehalogenase domain protein hydrolase</fullName>
    </submittedName>
</protein>
<dbReference type="PANTHER" id="PTHR43434">
    <property type="entry name" value="PHOSPHOGLYCOLATE PHOSPHATASE"/>
    <property type="match status" value="1"/>
</dbReference>
<dbReference type="PANTHER" id="PTHR43434:SF1">
    <property type="entry name" value="PHOSPHOGLYCOLATE PHOSPHATASE"/>
    <property type="match status" value="1"/>
</dbReference>
<gene>
    <name evidence="2" type="ordered locus">Ferp_0423</name>
</gene>
<dbReference type="RefSeq" id="WP_012964946.1">
    <property type="nucleotide sequence ID" value="NC_013849.1"/>
</dbReference>
<dbReference type="Gene3D" id="1.10.150.240">
    <property type="entry name" value="Putative phosphatase, domain 2"/>
    <property type="match status" value="1"/>
</dbReference>
<evidence type="ECO:0000313" key="2">
    <source>
        <dbReference type="EMBL" id="ADC64599.1"/>
    </source>
</evidence>
<name>D3S2W6_FERPA</name>
<dbReference type="GO" id="GO:0006281">
    <property type="term" value="P:DNA repair"/>
    <property type="evidence" value="ECO:0007669"/>
    <property type="project" value="TreeGrafter"/>
</dbReference>
<sequence>MRKTWKAFAFDFDGTLVDSYSCLPAIYRSIAKQIGLPREMIGRFVKKAIEYEDMHDYLGNYDRKTWWPDLFAEFDIKHEEEFLDKLLKKFWEMRAEKSTVIEGCTEVLEVLKNKGFVLVIIAGNDGQKSIKRMRIEKSGLAKYFDNILIVGEDVRTRVEAIEFVARNYKLDFNEIVFVDDKPSPINEVKAAVKEIVTVKVEFEGILKLAWKEKCKTDFVINHIKNLLEVCELSLL</sequence>
<dbReference type="InterPro" id="IPR023198">
    <property type="entry name" value="PGP-like_dom2"/>
</dbReference>
<proteinExistence type="inferred from homology"/>
<evidence type="ECO:0000256" key="1">
    <source>
        <dbReference type="ARBA" id="ARBA00007958"/>
    </source>
</evidence>
<dbReference type="InterPro" id="IPR036412">
    <property type="entry name" value="HAD-like_sf"/>
</dbReference>
<dbReference type="GO" id="GO:0005829">
    <property type="term" value="C:cytosol"/>
    <property type="evidence" value="ECO:0007669"/>
    <property type="project" value="TreeGrafter"/>
</dbReference>
<dbReference type="SUPFAM" id="SSF56784">
    <property type="entry name" value="HAD-like"/>
    <property type="match status" value="1"/>
</dbReference>
<dbReference type="STRING" id="589924.Ferp_0423"/>
<dbReference type="GeneID" id="8777921"/>
<dbReference type="SFLD" id="SFLDG01129">
    <property type="entry name" value="C1.5:_HAD__Beta-PGM__Phosphata"/>
    <property type="match status" value="1"/>
</dbReference>
<dbReference type="InterPro" id="IPR050155">
    <property type="entry name" value="HAD-like_hydrolase_sf"/>
</dbReference>
<dbReference type="EMBL" id="CP001899">
    <property type="protein sequence ID" value="ADC64599.1"/>
    <property type="molecule type" value="Genomic_DNA"/>
</dbReference>
<keyword evidence="3" id="KW-1185">Reference proteome</keyword>
<reference evidence="2 3" key="2">
    <citation type="journal article" date="2011" name="Stand. Genomic Sci.">
        <title>Complete genome sequence of Ferroglobus placidus AEDII12DO.</title>
        <authorList>
            <person name="Anderson I."/>
            <person name="Risso C."/>
            <person name="Holmes D."/>
            <person name="Lucas S."/>
            <person name="Copeland A."/>
            <person name="Lapidus A."/>
            <person name="Cheng J.F."/>
            <person name="Bruce D."/>
            <person name="Goodwin L."/>
            <person name="Pitluck S."/>
            <person name="Saunders E."/>
            <person name="Brettin T."/>
            <person name="Detter J.C."/>
            <person name="Han C."/>
            <person name="Tapia R."/>
            <person name="Larimer F."/>
            <person name="Land M."/>
            <person name="Hauser L."/>
            <person name="Woyke T."/>
            <person name="Lovley D."/>
            <person name="Kyrpides N."/>
            <person name="Ivanova N."/>
        </authorList>
    </citation>
    <scope>NUCLEOTIDE SEQUENCE [LARGE SCALE GENOMIC DNA]</scope>
    <source>
        <strain evidence="3">DSM 10642 / AEDII12DO</strain>
    </source>
</reference>
<dbReference type="GO" id="GO:0008967">
    <property type="term" value="F:phosphoglycolate phosphatase activity"/>
    <property type="evidence" value="ECO:0007669"/>
    <property type="project" value="TreeGrafter"/>
</dbReference>